<sequence>MMAVIRDTEHREQRPEFRVTRIKCPTQVAPSLEFRMLKRVPWTRAQKLQEIRCNRTSTGLEHQDNSVLAKICPSQDDGYAGQCYVGNPQAGAAWALNCSQANPCAAAPLQGPTPRDPFPVATSGTTNTSVKVPRERDDQRNINSQSDKFQIVEERERMAKQRAAAMVTVLRLCGCSGQFPPLSKAEAPTPDPMLFPGGTRTGAVNSARRKWFPRTMRKLSDSRSPGTRSVTFGTKSAPLGHPLAYTLLVPALPRREHKAPSELPKRTQLQEHVWGFVGSSFVEFNRKAWIDRSRGTWIRLLSSYKGSCHRGGGPNLQHLRVSPSLPSREEAGSTNKGPRSGEDPTGIAILSHQSCAVRL</sequence>
<dbReference type="AlphaFoldDB" id="A0A091DA12"/>
<dbReference type="EMBL" id="KN122940">
    <property type="protein sequence ID" value="KFO27308.1"/>
    <property type="molecule type" value="Genomic_DNA"/>
</dbReference>
<protein>
    <submittedName>
        <fullName evidence="2">Uncharacterized protein</fullName>
    </submittedName>
</protein>
<feature type="region of interest" description="Disordered" evidence="1">
    <location>
        <begin position="312"/>
        <end position="347"/>
    </location>
</feature>
<proteinExistence type="predicted"/>
<reference evidence="2 3" key="1">
    <citation type="submission" date="2013-11" db="EMBL/GenBank/DDBJ databases">
        <title>The Damaraland mole rat (Fukomys damarensis) genome and evolution of African mole rats.</title>
        <authorList>
            <person name="Gladyshev V.N."/>
            <person name="Fang X."/>
        </authorList>
    </citation>
    <scope>NUCLEOTIDE SEQUENCE [LARGE SCALE GENOMIC DNA]</scope>
    <source>
        <tissue evidence="2">Liver</tissue>
    </source>
</reference>
<evidence type="ECO:0000313" key="2">
    <source>
        <dbReference type="EMBL" id="KFO27308.1"/>
    </source>
</evidence>
<name>A0A091DA12_FUKDA</name>
<evidence type="ECO:0000256" key="1">
    <source>
        <dbReference type="SAM" id="MobiDB-lite"/>
    </source>
</evidence>
<organism evidence="2 3">
    <name type="scientific">Fukomys damarensis</name>
    <name type="common">Damaraland mole rat</name>
    <name type="synonym">Cryptomys damarensis</name>
    <dbReference type="NCBI Taxonomy" id="885580"/>
    <lineage>
        <taxon>Eukaryota</taxon>
        <taxon>Metazoa</taxon>
        <taxon>Chordata</taxon>
        <taxon>Craniata</taxon>
        <taxon>Vertebrata</taxon>
        <taxon>Euteleostomi</taxon>
        <taxon>Mammalia</taxon>
        <taxon>Eutheria</taxon>
        <taxon>Euarchontoglires</taxon>
        <taxon>Glires</taxon>
        <taxon>Rodentia</taxon>
        <taxon>Hystricomorpha</taxon>
        <taxon>Bathyergidae</taxon>
        <taxon>Fukomys</taxon>
    </lineage>
</organism>
<keyword evidence="3" id="KW-1185">Reference proteome</keyword>
<evidence type="ECO:0000313" key="3">
    <source>
        <dbReference type="Proteomes" id="UP000028990"/>
    </source>
</evidence>
<accession>A0A091DA12</accession>
<gene>
    <name evidence="2" type="ORF">H920_11303</name>
</gene>
<dbReference type="Proteomes" id="UP000028990">
    <property type="component" value="Unassembled WGS sequence"/>
</dbReference>